<protein>
    <submittedName>
        <fullName evidence="1">Uncharacterized protein</fullName>
    </submittedName>
</protein>
<keyword evidence="2" id="KW-1185">Reference proteome</keyword>
<gene>
    <name evidence="1" type="ORF">PCON_07857</name>
</gene>
<dbReference type="AlphaFoldDB" id="U4KZZ1"/>
<sequence length="84" mass="10098">MFLLQRFCQNPWPSSKTYWKKFSRSTTHLLQSRSAVLKWGNTFWNRARDITQQTVERRADKRLRFFLSTCSDDERAKNKILIGV</sequence>
<accession>U4KZZ1</accession>
<proteinExistence type="predicted"/>
<organism evidence="1 2">
    <name type="scientific">Pyronema omphalodes (strain CBS 100304)</name>
    <name type="common">Pyronema confluens</name>
    <dbReference type="NCBI Taxonomy" id="1076935"/>
    <lineage>
        <taxon>Eukaryota</taxon>
        <taxon>Fungi</taxon>
        <taxon>Dikarya</taxon>
        <taxon>Ascomycota</taxon>
        <taxon>Pezizomycotina</taxon>
        <taxon>Pezizomycetes</taxon>
        <taxon>Pezizales</taxon>
        <taxon>Pyronemataceae</taxon>
        <taxon>Pyronema</taxon>
    </lineage>
</organism>
<name>U4KZZ1_PYROM</name>
<evidence type="ECO:0000313" key="2">
    <source>
        <dbReference type="Proteomes" id="UP000018144"/>
    </source>
</evidence>
<evidence type="ECO:0000313" key="1">
    <source>
        <dbReference type="EMBL" id="CCX08264.1"/>
    </source>
</evidence>
<reference evidence="1 2" key="1">
    <citation type="journal article" date="2013" name="PLoS Genet.">
        <title>The genome and development-dependent transcriptomes of Pyronema confluens: a window into fungal evolution.</title>
        <authorList>
            <person name="Traeger S."/>
            <person name="Altegoer F."/>
            <person name="Freitag M."/>
            <person name="Gabaldon T."/>
            <person name="Kempken F."/>
            <person name="Kumar A."/>
            <person name="Marcet-Houben M."/>
            <person name="Poggeler S."/>
            <person name="Stajich J.E."/>
            <person name="Nowrousian M."/>
        </authorList>
    </citation>
    <scope>NUCLEOTIDE SEQUENCE [LARGE SCALE GENOMIC DNA]</scope>
    <source>
        <strain evidence="2">CBS 100304</strain>
        <tissue evidence="1">Vegetative mycelium</tissue>
    </source>
</reference>
<dbReference type="EMBL" id="HF935406">
    <property type="protein sequence ID" value="CCX08264.1"/>
    <property type="molecule type" value="Genomic_DNA"/>
</dbReference>
<dbReference type="Proteomes" id="UP000018144">
    <property type="component" value="Unassembled WGS sequence"/>
</dbReference>